<proteinExistence type="predicted"/>
<dbReference type="PANTHER" id="PTHR22957:SF337">
    <property type="entry name" value="TBC1 DOMAIN FAMILY MEMBER 5"/>
    <property type="match status" value="1"/>
</dbReference>
<evidence type="ECO:0000259" key="2">
    <source>
        <dbReference type="PROSITE" id="PS50086"/>
    </source>
</evidence>
<evidence type="ECO:0000313" key="3">
    <source>
        <dbReference type="EMBL" id="KAG7397236.1"/>
    </source>
</evidence>
<keyword evidence="4" id="KW-1185">Reference proteome</keyword>
<accession>A0A8T1WUW4</accession>
<evidence type="ECO:0000313" key="4">
    <source>
        <dbReference type="Proteomes" id="UP000693981"/>
    </source>
</evidence>
<dbReference type="SMART" id="SM00164">
    <property type="entry name" value="TBC"/>
    <property type="match status" value="1"/>
</dbReference>
<dbReference type="Proteomes" id="UP000693981">
    <property type="component" value="Unassembled WGS sequence"/>
</dbReference>
<name>A0A8T1WUW4_9STRA</name>
<sequence length="605" mass="69133">MDVSSPSSNVWARLLQTFSAPTPVVNRFLPKLKSGPLLLEVGQPPEWKPFEVVLAGSNAADLGLYYYPHKDEATPMGCIRLQNAHLDCLEEVLMVVTKDKTWFLCADYVRDANDWCDAICSAIERVNTDGVFQQPDRRLHSSASAVSLTELQSRDSKARVDEFLEVFVRSTREDMTLQAAKGALSWSCMRSLAWKVWLEYIPGDVPFNQWVAITREKRQRYEEERGKHVLFRELLLGKQRPEEFLTACETTTDHLLYNIYKDVRRTRGEMEFFRDPVVQCLLIRVLYVYSLTHSEISYNQGMGELLATLVYLLHVEQWPLEEDDLEQVLSGEDEAEPTGRLSGSYFFPANSPLKDRAESSSTEEEDAYVYVESFINIQSDDSFLDRDTFLRMVPFAGGSGKYYECCRDAADEIVRELTAAECVEHDAYLLLEELMFRMAGTYCPNAPFTRKSSKPQMEKPISSADQLPVSPLDDQMNRIHHHILSRCDPPTARHLVNLGVEPQMFLLRWVRVLMAREFETSQVWQIWDAIFSLTPSDFSFINLLCVAVVREFRDEILAAEDPTSVLLSMRDITNRIEPSRLIDNARELYDALLIAAAVEASMGSA</sequence>
<dbReference type="PROSITE" id="PS50086">
    <property type="entry name" value="TBC_RABGAP"/>
    <property type="match status" value="1"/>
</dbReference>
<dbReference type="GO" id="GO:0005096">
    <property type="term" value="F:GTPase activator activity"/>
    <property type="evidence" value="ECO:0007669"/>
    <property type="project" value="UniProtKB-KW"/>
</dbReference>
<organism evidence="3 4">
    <name type="scientific">Phytophthora boehmeriae</name>
    <dbReference type="NCBI Taxonomy" id="109152"/>
    <lineage>
        <taxon>Eukaryota</taxon>
        <taxon>Sar</taxon>
        <taxon>Stramenopiles</taxon>
        <taxon>Oomycota</taxon>
        <taxon>Peronosporomycetes</taxon>
        <taxon>Peronosporales</taxon>
        <taxon>Peronosporaceae</taxon>
        <taxon>Phytophthora</taxon>
    </lineage>
</organism>
<dbReference type="EMBL" id="JAGDFL010000121">
    <property type="protein sequence ID" value="KAG7397236.1"/>
    <property type="molecule type" value="Genomic_DNA"/>
</dbReference>
<feature type="domain" description="Rab-GAP TBC" evidence="2">
    <location>
        <begin position="184"/>
        <end position="534"/>
    </location>
</feature>
<gene>
    <name evidence="3" type="primary">TBC1D5_2</name>
    <name evidence="3" type="ORF">PHYBOEH_001114</name>
</gene>
<dbReference type="AlphaFoldDB" id="A0A8T1WUW4"/>
<dbReference type="SMART" id="SM00233">
    <property type="entry name" value="PH"/>
    <property type="match status" value="1"/>
</dbReference>
<dbReference type="Pfam" id="PF00566">
    <property type="entry name" value="RabGAP-TBC"/>
    <property type="match status" value="2"/>
</dbReference>
<reference evidence="3" key="1">
    <citation type="submission" date="2021-02" db="EMBL/GenBank/DDBJ databases">
        <authorList>
            <person name="Palmer J.M."/>
        </authorList>
    </citation>
    <scope>NUCLEOTIDE SEQUENCE</scope>
    <source>
        <strain evidence="3">SCRP23</strain>
    </source>
</reference>
<comment type="caution">
    <text evidence="3">The sequence shown here is derived from an EMBL/GenBank/DDBJ whole genome shotgun (WGS) entry which is preliminary data.</text>
</comment>
<evidence type="ECO:0000256" key="1">
    <source>
        <dbReference type="ARBA" id="ARBA00022468"/>
    </source>
</evidence>
<dbReference type="OrthoDB" id="27140at2759"/>
<dbReference type="PANTHER" id="PTHR22957">
    <property type="entry name" value="TBC1 DOMAIN FAMILY MEMBER GTPASE-ACTIVATING PROTEIN"/>
    <property type="match status" value="1"/>
</dbReference>
<dbReference type="InterPro" id="IPR000195">
    <property type="entry name" value="Rab-GAP-TBC_dom"/>
</dbReference>
<protein>
    <submittedName>
        <fullName evidence="3">TBC1 domain, member 5</fullName>
    </submittedName>
</protein>
<dbReference type="InterPro" id="IPR001849">
    <property type="entry name" value="PH_domain"/>
</dbReference>
<keyword evidence="1" id="KW-0343">GTPase activation</keyword>